<keyword evidence="5" id="KW-0378">Hydrolase</keyword>
<evidence type="ECO:0000256" key="1">
    <source>
        <dbReference type="ARBA" id="ARBA00010923"/>
    </source>
</evidence>
<gene>
    <name evidence="5" type="ORF">DENOEST_2154</name>
</gene>
<reference evidence="5 6" key="1">
    <citation type="submission" date="2020-03" db="EMBL/GenBank/DDBJ databases">
        <authorList>
            <consortium name="Genoscope - CEA"/>
            <person name="William W."/>
        </authorList>
    </citation>
    <scope>NUCLEOTIDE SEQUENCE [LARGE SCALE GENOMIC DNA]</scope>
    <source>
        <strain evidence="6">DSM 16959</strain>
    </source>
</reference>
<dbReference type="Proteomes" id="UP000515733">
    <property type="component" value="Chromosome"/>
</dbReference>
<dbReference type="Gene3D" id="3.90.220.20">
    <property type="entry name" value="DNA methylase specificity domains"/>
    <property type="match status" value="2"/>
</dbReference>
<dbReference type="AlphaFoldDB" id="A0A6S6XWR8"/>
<dbReference type="PANTHER" id="PTHR43140:SF1">
    <property type="entry name" value="TYPE I RESTRICTION ENZYME ECOKI SPECIFICITY SUBUNIT"/>
    <property type="match status" value="1"/>
</dbReference>
<dbReference type="InterPro" id="IPR000055">
    <property type="entry name" value="Restrct_endonuc_typeI_TRD"/>
</dbReference>
<organism evidence="5 6">
    <name type="scientific">Denitratisoma oestradiolicum</name>
    <dbReference type="NCBI Taxonomy" id="311182"/>
    <lineage>
        <taxon>Bacteria</taxon>
        <taxon>Pseudomonadati</taxon>
        <taxon>Pseudomonadota</taxon>
        <taxon>Betaproteobacteria</taxon>
        <taxon>Nitrosomonadales</taxon>
        <taxon>Sterolibacteriaceae</taxon>
        <taxon>Denitratisoma</taxon>
    </lineage>
</organism>
<dbReference type="GO" id="GO:0004519">
    <property type="term" value="F:endonuclease activity"/>
    <property type="evidence" value="ECO:0007669"/>
    <property type="project" value="UniProtKB-KW"/>
</dbReference>
<protein>
    <submittedName>
        <fullName evidence="5">Restriction endonuclease subunit S</fullName>
    </submittedName>
</protein>
<dbReference type="SUPFAM" id="SSF116734">
    <property type="entry name" value="DNA methylase specificity domain"/>
    <property type="match status" value="2"/>
</dbReference>
<feature type="domain" description="Type I restriction modification DNA specificity" evidence="4">
    <location>
        <begin position="8"/>
        <end position="67"/>
    </location>
</feature>
<dbReference type="InterPro" id="IPR051212">
    <property type="entry name" value="Type-I_RE_S_subunit"/>
</dbReference>
<dbReference type="REBASE" id="438351">
    <property type="entry name" value="S.Doe16959ORF2153P"/>
</dbReference>
<evidence type="ECO:0000256" key="2">
    <source>
        <dbReference type="ARBA" id="ARBA00022747"/>
    </source>
</evidence>
<dbReference type="GO" id="GO:0003677">
    <property type="term" value="F:DNA binding"/>
    <property type="evidence" value="ECO:0007669"/>
    <property type="project" value="UniProtKB-KW"/>
</dbReference>
<evidence type="ECO:0000313" key="6">
    <source>
        <dbReference type="Proteomes" id="UP000515733"/>
    </source>
</evidence>
<dbReference type="GO" id="GO:0009307">
    <property type="term" value="P:DNA restriction-modification system"/>
    <property type="evidence" value="ECO:0007669"/>
    <property type="project" value="UniProtKB-KW"/>
</dbReference>
<name>A0A6S6XWR8_9PROT</name>
<keyword evidence="6" id="KW-1185">Reference proteome</keyword>
<sequence length="283" mass="31357">MPSDAIYTRFLYWALKHRIDDLIHLGRGGTFAEVSKGIVAGFEIPVPPIPEQKRLMARIEAQTGRVEAIRKAQQELIDDMRATLAGYYAEIITDAEWKPLGEVAPQERRPVTVQAGQNYPELGIRSFGKGTFHKPAISAEQLGSKRLYHIHPGDLIFNNVFAWEGAVAVVKPEDAGRVGSHRFITCVTKPKVATSPFLYFHFTTEQGLHDLGDASPGGAGRNRTLGLTKLAAIKVPVPDYDKQVVFARLWEKAQEMNRLQAELTADLAAYVPALLARAFRGEL</sequence>
<dbReference type="PANTHER" id="PTHR43140">
    <property type="entry name" value="TYPE-1 RESTRICTION ENZYME ECOKI SPECIFICITY PROTEIN"/>
    <property type="match status" value="1"/>
</dbReference>
<dbReference type="InterPro" id="IPR044946">
    <property type="entry name" value="Restrct_endonuc_typeI_TRD_sf"/>
</dbReference>
<dbReference type="KEGG" id="doe:DENOEST_2154"/>
<dbReference type="EMBL" id="LR778301">
    <property type="protein sequence ID" value="CAB1369319.1"/>
    <property type="molecule type" value="Genomic_DNA"/>
</dbReference>
<dbReference type="Pfam" id="PF01420">
    <property type="entry name" value="Methylase_S"/>
    <property type="match status" value="1"/>
</dbReference>
<keyword evidence="2" id="KW-0680">Restriction system</keyword>
<evidence type="ECO:0000256" key="3">
    <source>
        <dbReference type="ARBA" id="ARBA00023125"/>
    </source>
</evidence>
<keyword evidence="5" id="KW-0540">Nuclease</keyword>
<evidence type="ECO:0000313" key="5">
    <source>
        <dbReference type="EMBL" id="CAB1369319.1"/>
    </source>
</evidence>
<comment type="similarity">
    <text evidence="1">Belongs to the type-I restriction system S methylase family.</text>
</comment>
<evidence type="ECO:0000259" key="4">
    <source>
        <dbReference type="Pfam" id="PF01420"/>
    </source>
</evidence>
<accession>A0A6S6XWR8</accession>
<proteinExistence type="inferred from homology"/>
<keyword evidence="3" id="KW-0238">DNA-binding</keyword>
<keyword evidence="5" id="KW-0255">Endonuclease</keyword>